<dbReference type="InterPro" id="IPR037026">
    <property type="entry name" value="Vgr_OB-fold_dom_sf"/>
</dbReference>
<dbReference type="InterPro" id="IPR017847">
    <property type="entry name" value="T6SS_RhsGE_Vgr_subset"/>
</dbReference>
<feature type="domain" description="Gp5/Type VI secretion system Vgr protein OB-fold" evidence="3">
    <location>
        <begin position="380"/>
        <end position="445"/>
    </location>
</feature>
<proteinExistence type="inferred from homology"/>
<evidence type="ECO:0000313" key="5">
    <source>
        <dbReference type="Proteomes" id="UP000295781"/>
    </source>
</evidence>
<dbReference type="SUPFAM" id="SSF69255">
    <property type="entry name" value="gp5 N-terminal domain-like"/>
    <property type="match status" value="1"/>
</dbReference>
<dbReference type="InterPro" id="IPR006531">
    <property type="entry name" value="Gp5/Vgr_OB"/>
</dbReference>
<dbReference type="Proteomes" id="UP000295781">
    <property type="component" value="Chromosome"/>
</dbReference>
<comment type="similarity">
    <text evidence="1">Belongs to the VgrG protein family.</text>
</comment>
<dbReference type="Gene3D" id="3.55.50.10">
    <property type="entry name" value="Baseplate protein-like domains"/>
    <property type="match status" value="1"/>
</dbReference>
<evidence type="ECO:0000313" key="4">
    <source>
        <dbReference type="EMBL" id="AUX19886.1"/>
    </source>
</evidence>
<dbReference type="AlphaFoldDB" id="A0A4P2PU30"/>
<dbReference type="InterPro" id="IPR006533">
    <property type="entry name" value="T6SS_Vgr_RhsGE"/>
</dbReference>
<keyword evidence="2" id="KW-0175">Coiled coil</keyword>
<feature type="coiled-coil region" evidence="2">
    <location>
        <begin position="650"/>
        <end position="677"/>
    </location>
</feature>
<accession>A0A4P2PU30</accession>
<dbReference type="EMBL" id="CP012670">
    <property type="protein sequence ID" value="AUX19886.1"/>
    <property type="molecule type" value="Genomic_DNA"/>
</dbReference>
<sequence length="981" mass="103970">MKDILSARLESRAFSADVVELHELTGREAISQPYEFQLHVVCRSPEGLDEEALLAEPAALVFFRGDREERRLFGVISVVQDALHTETLHMAYTLTFVPRAFRLSLTETSEIFMDLTVPEIIKKKLERAGLHEGDDFELHLIAAYPPREYVVQYKETDLQFVSRLAEHLGISFFFEHRDGRDVIVFSDANSGFQPIAGGGRAQFYPRGDLMGVYRLEGTTRTVPSRYVVKDYNYRTPHVPLMAAATVSQASGGDIVEYGAHFKTPDEGERIAGIRAEELRAGRKVFEGASDVLTLGAGGRFTLEGHPRGDVELLLVEVRHRLQQATLNAGTGEERAYENVFRAIPFSTTYRPPRVTPKPRVHGVITGVIDAAAKGRYAEVDEAGRYRVRFLFDTSSAEDGKASRPIRMAQPHAGAGYGLHFPLRSGVEVILTFIDGDPDRPIIAGAVPNPQTPSTVEAKNARRNVIRTGGNNEINLDDTEGEERIKLSTPYGDTSFQLGSPNSPTAGAAITTAEAFTAVGVAGVSTLTTVATTLTDIASVVASSHITQYATAAQSFTKSLTGDKIQKLTDDIIGTAKALLDFPKKLDAAKQAWANMESVRQEEKMKEALAAARAKAPYPEIDPPLVFDRYGVPRSMTKEEWETQRPEYAEAVEATKKFAEAKKSAEDLAKEIAEEDQARKIGEVVASGAAGISAGIKAYREGKKAKDGGLLNTAAQQAAAAANATHAGKATAMATAASAVASISRVAAAVPPIAPPYFLGGGDNSAVLMGLVNAFVGGTASAVLSSEGQAIVAGAARALLKSAGTVSIGAGGAAFITANGAIDLRSGRHVSKSMGPTKIHSKGVMSFTTASSFNVTARGNSRLKSNGTLQLQADGMTTIKTSADLQGAASNIHIGATADAKITGGNSVEVKSGGWRMTANSAHVSVGSDADGLKVTGGSVEVMKGDSKCLLTSGAAKLAKGATSVQCSSSKVTIKGSRIDLG</sequence>
<dbReference type="Gene3D" id="2.30.110.50">
    <property type="match status" value="1"/>
</dbReference>
<evidence type="ECO:0000256" key="2">
    <source>
        <dbReference type="SAM" id="Coils"/>
    </source>
</evidence>
<protein>
    <recommendedName>
        <fullName evidence="3">Gp5/Type VI secretion system Vgr protein OB-fold domain-containing protein</fullName>
    </recommendedName>
</protein>
<dbReference type="NCBIfam" id="TIGR03361">
    <property type="entry name" value="VI_Rhs_Vgr"/>
    <property type="match status" value="1"/>
</dbReference>
<dbReference type="Pfam" id="PF04717">
    <property type="entry name" value="Phage_base_V"/>
    <property type="match status" value="1"/>
</dbReference>
<dbReference type="Gene3D" id="4.10.220.110">
    <property type="match status" value="1"/>
</dbReference>
<organism evidence="4 5">
    <name type="scientific">Sorangium cellulosum</name>
    <name type="common">Polyangium cellulosum</name>
    <dbReference type="NCBI Taxonomy" id="56"/>
    <lineage>
        <taxon>Bacteria</taxon>
        <taxon>Pseudomonadati</taxon>
        <taxon>Myxococcota</taxon>
        <taxon>Polyangia</taxon>
        <taxon>Polyangiales</taxon>
        <taxon>Polyangiaceae</taxon>
        <taxon>Sorangium</taxon>
    </lineage>
</organism>
<evidence type="ECO:0000259" key="3">
    <source>
        <dbReference type="Pfam" id="PF04717"/>
    </source>
</evidence>
<dbReference type="NCBIfam" id="TIGR01646">
    <property type="entry name" value="vgr_GE"/>
    <property type="match status" value="1"/>
</dbReference>
<dbReference type="Pfam" id="PF05954">
    <property type="entry name" value="Phage_GPD"/>
    <property type="match status" value="1"/>
</dbReference>
<dbReference type="Gene3D" id="2.40.50.230">
    <property type="entry name" value="Gp5 N-terminal domain"/>
    <property type="match status" value="1"/>
</dbReference>
<dbReference type="RefSeq" id="WP_207213761.1">
    <property type="nucleotide sequence ID" value="NZ_CP012670.1"/>
</dbReference>
<reference evidence="4 5" key="1">
    <citation type="submission" date="2015-09" db="EMBL/GenBank/DDBJ databases">
        <title>Sorangium comparison.</title>
        <authorList>
            <person name="Zaburannyi N."/>
            <person name="Bunk B."/>
            <person name="Overmann J."/>
            <person name="Mueller R."/>
        </authorList>
    </citation>
    <scope>NUCLEOTIDE SEQUENCE [LARGE SCALE GENOMIC DNA]</scope>
    <source>
        <strain evidence="4 5">So ceGT47</strain>
    </source>
</reference>
<gene>
    <name evidence="4" type="ORF">SOCEGT47_003390</name>
</gene>
<dbReference type="SUPFAM" id="SSF69279">
    <property type="entry name" value="Phage tail proteins"/>
    <property type="match status" value="2"/>
</dbReference>
<evidence type="ECO:0000256" key="1">
    <source>
        <dbReference type="ARBA" id="ARBA00005558"/>
    </source>
</evidence>
<name>A0A4P2PU30_SORCE</name>